<gene>
    <name evidence="2" type="ORF">E7747_11790</name>
</gene>
<dbReference type="EMBL" id="CP039396">
    <property type="protein sequence ID" value="QCD42906.1"/>
    <property type="molecule type" value="Genomic_DNA"/>
</dbReference>
<evidence type="ECO:0000313" key="2">
    <source>
        <dbReference type="EMBL" id="QCD42906.1"/>
    </source>
</evidence>
<evidence type="ECO:0000256" key="1">
    <source>
        <dbReference type="SAM" id="SignalP"/>
    </source>
</evidence>
<keyword evidence="1" id="KW-0732">Signal</keyword>
<name>A0A4P7W4D5_9BACT</name>
<proteinExistence type="predicted"/>
<reference evidence="3" key="1">
    <citation type="submission" date="2019-02" db="EMBL/GenBank/DDBJ databases">
        <title>Isolation and identification of novel species under the genus Muribaculum.</title>
        <authorList>
            <person name="Miyake S."/>
            <person name="Ding Y."/>
            <person name="Low A."/>
            <person name="Soh M."/>
            <person name="Seedorf H."/>
        </authorList>
    </citation>
    <scope>NUCLEOTIDE SEQUENCE [LARGE SCALE GENOMIC DNA]</scope>
    <source>
        <strain evidence="3">H5</strain>
    </source>
</reference>
<keyword evidence="3" id="KW-1185">Reference proteome</keyword>
<protein>
    <recommendedName>
        <fullName evidence="4">Outer membrane protein beta-barrel domain-containing protein</fullName>
    </recommendedName>
</protein>
<dbReference type="SUPFAM" id="SSF56935">
    <property type="entry name" value="Porins"/>
    <property type="match status" value="1"/>
</dbReference>
<dbReference type="Proteomes" id="UP000297149">
    <property type="component" value="Chromosome"/>
</dbReference>
<evidence type="ECO:0000313" key="3">
    <source>
        <dbReference type="Proteomes" id="UP000297149"/>
    </source>
</evidence>
<dbReference type="KEGG" id="ddb:E7747_11790"/>
<sequence length="697" mass="78802">MRPIFIFIITLFCALCAFAQTETPDSVKALELNEVVVEAQMQRTSSNVTTYYPDRNSKRTAQNAIDLLSSMAIPQINVNPIGGTVTTPSGDEVSIYIDMEPATQEEKDALRPEDVKKVEYFVFPTDPRFNHAKYVINITLKHYNYGGYAKVSGTGNIMAGSGSGVAYAKMSYKRMTYDISVNDKYTDRHHTGNEQTQVFRFPDNNGEINEITRSNLLEGSRFQQNQFGASFRAKYTSDKAVISNSFFFTALNTPNSSYNGKLVFSSDAFSNSDYTNSLNSTYLYPRWRGNYYFDLGKGFKLNAIPSFFYQHTESDRRYASDNTDIRTDATEDAVTGELQIQLNKSFDRYHTLDVNILGIYYNNRVKYTGNTVATPEFNQFAYGGIVGYTFAKDCLYSQLSVGFAGESNKISGVRTNSLIPLVNLNSQYAFNQKNQISLSAMLNIRPVEASEKTPDIIQENELLYKTGNLHLKNVKVSKVTLDYTWLPNNKFSLSAFTGWSRDFNRIVPVFTPDGPDGLMIRTLENDGYYQNFYFGTSLTAKLLNRSLVLRATPQMWFEKISGIYADTNSYLSLSLNATYYIGKFYVSAYYSPAFRELVSQSLTATSVKRKTSYQLKVGWSNGSWNFTAAAVNIFRRNWISETSRLESKWFDQYTTEYGASSHQFVSLTASYIFGFGKKVRRGDEVQTMGAGNSAIMK</sequence>
<feature type="chain" id="PRO_5020643508" description="Outer membrane protein beta-barrel domain-containing protein" evidence="1">
    <location>
        <begin position="20"/>
        <end position="697"/>
    </location>
</feature>
<organism evidence="2 3">
    <name type="scientific">Duncaniella dubosii</name>
    <dbReference type="NCBI Taxonomy" id="2518971"/>
    <lineage>
        <taxon>Bacteria</taxon>
        <taxon>Pseudomonadati</taxon>
        <taxon>Bacteroidota</taxon>
        <taxon>Bacteroidia</taxon>
        <taxon>Bacteroidales</taxon>
        <taxon>Muribaculaceae</taxon>
        <taxon>Duncaniella</taxon>
    </lineage>
</organism>
<dbReference type="RefSeq" id="WP_136416129.1">
    <property type="nucleotide sequence ID" value="NZ_CP039396.1"/>
</dbReference>
<accession>A0A4P7W4D5</accession>
<dbReference type="AlphaFoldDB" id="A0A4P7W4D5"/>
<evidence type="ECO:0008006" key="4">
    <source>
        <dbReference type="Google" id="ProtNLM"/>
    </source>
</evidence>
<feature type="signal peptide" evidence="1">
    <location>
        <begin position="1"/>
        <end position="19"/>
    </location>
</feature>